<dbReference type="InterPro" id="IPR016181">
    <property type="entry name" value="Acyl_CoA_acyltransferase"/>
</dbReference>
<comment type="similarity">
    <text evidence="1">Belongs to the acetyltransferase family.</text>
</comment>
<dbReference type="RefSeq" id="WP_035325956.1">
    <property type="nucleotide sequence ID" value="NZ_CP015125.1"/>
</dbReference>
<dbReference type="Proteomes" id="UP000030140">
    <property type="component" value="Unassembled WGS sequence"/>
</dbReference>
<dbReference type="FunFam" id="3.40.630.30:FF:000064">
    <property type="entry name" value="GNAT family acetyltransferase"/>
    <property type="match status" value="1"/>
</dbReference>
<evidence type="ECO:0000256" key="1">
    <source>
        <dbReference type="ARBA" id="ARBA00008694"/>
    </source>
</evidence>
<reference evidence="5 6" key="1">
    <citation type="submission" date="2014-10" db="EMBL/GenBank/DDBJ databases">
        <title>Draft genome sequence of the proteorhodopsin-containing marine bacterium Dokdonia donghaensis.</title>
        <authorList>
            <person name="Gomez-Consarnau L."/>
            <person name="Gonzalez J.M."/>
            <person name="Riedel T."/>
            <person name="Jaenicke S."/>
            <person name="Wagner-Doebler I."/>
            <person name="Fuhrman J.A."/>
        </authorList>
    </citation>
    <scope>NUCLEOTIDE SEQUENCE [LARGE SCALE GENOMIC DNA]</scope>
    <source>
        <strain evidence="5 6">DSW-1</strain>
    </source>
</reference>
<proteinExistence type="inferred from homology"/>
<keyword evidence="3" id="KW-0012">Acyltransferase</keyword>
<dbReference type="Pfam" id="PF00583">
    <property type="entry name" value="Acetyltransf_1"/>
    <property type="match status" value="1"/>
</dbReference>
<evidence type="ECO:0000313" key="6">
    <source>
        <dbReference type="Proteomes" id="UP000030140"/>
    </source>
</evidence>
<dbReference type="SUPFAM" id="SSF55729">
    <property type="entry name" value="Acyl-CoA N-acyltransferases (Nat)"/>
    <property type="match status" value="1"/>
</dbReference>
<organism evidence="5 6">
    <name type="scientific">Dokdonia donghaensis DSW-1</name>
    <dbReference type="NCBI Taxonomy" id="1300343"/>
    <lineage>
        <taxon>Bacteria</taxon>
        <taxon>Pseudomonadati</taxon>
        <taxon>Bacteroidota</taxon>
        <taxon>Flavobacteriia</taxon>
        <taxon>Flavobacteriales</taxon>
        <taxon>Flavobacteriaceae</taxon>
        <taxon>Dokdonia</taxon>
    </lineage>
</organism>
<dbReference type="PROSITE" id="PS51186">
    <property type="entry name" value="GNAT"/>
    <property type="match status" value="1"/>
</dbReference>
<dbReference type="PIRSF" id="PIRSF037663">
    <property type="entry name" value="Acetyltransf_GNAT_prd"/>
    <property type="match status" value="1"/>
</dbReference>
<dbReference type="PANTHER" id="PTHR10545:SF29">
    <property type="entry name" value="GH14572P-RELATED"/>
    <property type="match status" value="1"/>
</dbReference>
<keyword evidence="6" id="KW-1185">Reference proteome</keyword>
<dbReference type="AlphaFoldDB" id="A0A0A2H2A6"/>
<dbReference type="InterPro" id="IPR017255">
    <property type="entry name" value="AcTrfase_GNAT_prd"/>
</dbReference>
<dbReference type="PATRIC" id="fig|1300343.5.peg.448"/>
<dbReference type="KEGG" id="ddo:I597_0444"/>
<comment type="caution">
    <text evidence="5">The sequence shown here is derived from an EMBL/GenBank/DDBJ whole genome shotgun (WGS) entry which is preliminary data.</text>
</comment>
<evidence type="ECO:0000256" key="2">
    <source>
        <dbReference type="ARBA" id="ARBA00022679"/>
    </source>
</evidence>
<name>A0A0A2H2A6_9FLAO</name>
<sequence length="162" mass="18668">MNLAIKKATPEDMPAVLSLINELAVFEKEPDAVKINEDILIENGFGDNPLFYCFVAKENDTVIGMALCYYRFSTWDGKSLHLEDLVVREEYRGKGVGKKLYDQVMTFGKENGVKRVEWVVLDWNKNAIAFYEKSGAQFLKDWYLVQMDEGRLHKYIKTITPS</sequence>
<accession>A0A0A2H2A6</accession>
<dbReference type="InterPro" id="IPR051016">
    <property type="entry name" value="Diverse_Substrate_AcTransf"/>
</dbReference>
<dbReference type="CDD" id="cd04301">
    <property type="entry name" value="NAT_SF"/>
    <property type="match status" value="1"/>
</dbReference>
<evidence type="ECO:0000313" key="5">
    <source>
        <dbReference type="EMBL" id="KGO06770.1"/>
    </source>
</evidence>
<dbReference type="EMBL" id="JSAQ01000001">
    <property type="protein sequence ID" value="KGO06770.1"/>
    <property type="molecule type" value="Genomic_DNA"/>
</dbReference>
<dbReference type="OrthoDB" id="9805924at2"/>
<feature type="domain" description="N-acetyltransferase" evidence="4">
    <location>
        <begin position="3"/>
        <end position="157"/>
    </location>
</feature>
<dbReference type="PANTHER" id="PTHR10545">
    <property type="entry name" value="DIAMINE N-ACETYLTRANSFERASE"/>
    <property type="match status" value="1"/>
</dbReference>
<gene>
    <name evidence="5" type="ORF">NV36_07875</name>
</gene>
<evidence type="ECO:0000259" key="4">
    <source>
        <dbReference type="PROSITE" id="PS51186"/>
    </source>
</evidence>
<evidence type="ECO:0000256" key="3">
    <source>
        <dbReference type="ARBA" id="ARBA00023315"/>
    </source>
</evidence>
<protein>
    <submittedName>
        <fullName evidence="5">GNAT family acetyltransferase</fullName>
    </submittedName>
</protein>
<keyword evidence="2 5" id="KW-0808">Transferase</keyword>
<dbReference type="GO" id="GO:0008080">
    <property type="term" value="F:N-acetyltransferase activity"/>
    <property type="evidence" value="ECO:0007669"/>
    <property type="project" value="UniProtKB-ARBA"/>
</dbReference>
<dbReference type="Gene3D" id="3.40.630.30">
    <property type="match status" value="1"/>
</dbReference>
<dbReference type="InterPro" id="IPR000182">
    <property type="entry name" value="GNAT_dom"/>
</dbReference>